<dbReference type="Proteomes" id="UP000323144">
    <property type="component" value="Chromosome"/>
</dbReference>
<dbReference type="AlphaFoldDB" id="A0A5B9Y5P9"/>
<gene>
    <name evidence="2" type="ORF">SCHIN_v1c10870</name>
</gene>
<dbReference type="RefSeq" id="WP_166508643.1">
    <property type="nucleotide sequence ID" value="NZ_CP043026.1"/>
</dbReference>
<protein>
    <submittedName>
        <fullName evidence="2">Uncharacterized protein</fullName>
    </submittedName>
</protein>
<accession>A0A5B9Y5P9</accession>
<dbReference type="EMBL" id="CP043026">
    <property type="protein sequence ID" value="QEH62280.1"/>
    <property type="molecule type" value="Genomic_DNA"/>
</dbReference>
<dbReference type="KEGG" id="schi:SCHIN_v1c10870"/>
<reference evidence="2 3" key="1">
    <citation type="submission" date="2019-08" db="EMBL/GenBank/DDBJ databases">
        <title>Complete genome sequence of Spiroplasma chinense CCH (DSM 19755).</title>
        <authorList>
            <person name="Shen H.-Y."/>
            <person name="Lin Y.-C."/>
            <person name="Chou L."/>
            <person name="Kuo C.-H."/>
        </authorList>
    </citation>
    <scope>NUCLEOTIDE SEQUENCE [LARGE SCALE GENOMIC DNA]</scope>
    <source>
        <strain evidence="2 3">CCH</strain>
    </source>
</reference>
<evidence type="ECO:0000313" key="2">
    <source>
        <dbReference type="EMBL" id="QEH62280.1"/>
    </source>
</evidence>
<organism evidence="2 3">
    <name type="scientific">Spiroplasma chinense</name>
    <dbReference type="NCBI Taxonomy" id="216932"/>
    <lineage>
        <taxon>Bacteria</taxon>
        <taxon>Bacillati</taxon>
        <taxon>Mycoplasmatota</taxon>
        <taxon>Mollicutes</taxon>
        <taxon>Entomoplasmatales</taxon>
        <taxon>Spiroplasmataceae</taxon>
        <taxon>Spiroplasma</taxon>
    </lineage>
</organism>
<keyword evidence="3" id="KW-1185">Reference proteome</keyword>
<sequence>MNVTVAREIERYNLKDVNKDCEKAIKDFETKKDIAFMRLKQELLEKMEAQEKFYKLEIEKLNKKLESIQNQK</sequence>
<evidence type="ECO:0000313" key="3">
    <source>
        <dbReference type="Proteomes" id="UP000323144"/>
    </source>
</evidence>
<feature type="coiled-coil region" evidence="1">
    <location>
        <begin position="44"/>
        <end position="71"/>
    </location>
</feature>
<proteinExistence type="predicted"/>
<name>A0A5B9Y5P9_9MOLU</name>
<evidence type="ECO:0000256" key="1">
    <source>
        <dbReference type="SAM" id="Coils"/>
    </source>
</evidence>
<keyword evidence="1" id="KW-0175">Coiled coil</keyword>